<dbReference type="Pfam" id="PF07511">
    <property type="entry name" value="DUF1525"/>
    <property type="match status" value="1"/>
</dbReference>
<evidence type="ECO:0000256" key="1">
    <source>
        <dbReference type="SAM" id="SignalP"/>
    </source>
</evidence>
<accession>A0A4P7YAJ8</accession>
<sequence length="139" mass="15116">MLYSLSAGPIRCLALAIVLCASAASAMDIWVITDRQHPVQGTPDRLIELDVPARIEAELSTDLPSDAQQASLLVQQRLKHGGPALQQRLARAYQDVTDAWSLGITTLPAIVVDQRYVVYGEPGVAKAIARIEAYRRAQP</sequence>
<feature type="signal peptide" evidence="1">
    <location>
        <begin position="1"/>
        <end position="26"/>
    </location>
</feature>
<proteinExistence type="predicted"/>
<protein>
    <submittedName>
        <fullName evidence="2">TIGR03757 family integrating conjugative element protein</fullName>
    </submittedName>
</protein>
<dbReference type="AlphaFoldDB" id="A0A4P7YAJ8"/>
<name>A0A4P7YAJ8_PSEVE</name>
<keyword evidence="1" id="KW-0732">Signal</keyword>
<organism evidence="2 3">
    <name type="scientific">Pseudomonas veronii</name>
    <dbReference type="NCBI Taxonomy" id="76761"/>
    <lineage>
        <taxon>Bacteria</taxon>
        <taxon>Pseudomonadati</taxon>
        <taxon>Pseudomonadota</taxon>
        <taxon>Gammaproteobacteria</taxon>
        <taxon>Pseudomonadales</taxon>
        <taxon>Pseudomonadaceae</taxon>
        <taxon>Pseudomonas</taxon>
    </lineage>
</organism>
<evidence type="ECO:0000313" key="3">
    <source>
        <dbReference type="Proteomes" id="UP000298274"/>
    </source>
</evidence>
<feature type="chain" id="PRO_5020548643" evidence="1">
    <location>
        <begin position="27"/>
        <end position="139"/>
    </location>
</feature>
<evidence type="ECO:0000313" key="2">
    <source>
        <dbReference type="EMBL" id="QCG68364.1"/>
    </source>
</evidence>
<dbReference type="NCBIfam" id="TIGR03757">
    <property type="entry name" value="conj_TIGR03757"/>
    <property type="match status" value="1"/>
</dbReference>
<dbReference type="InterPro" id="IPR011090">
    <property type="entry name" value="Integr_conj_element_PFL4709"/>
</dbReference>
<gene>
    <name evidence="2" type="ORF">E4167_31510</name>
</gene>
<reference evidence="3" key="1">
    <citation type="submission" date="2019-04" db="EMBL/GenBank/DDBJ databases">
        <title>Complete genome sequence of Pseudomonas veronii strain PVy, a versatile degrader capable of using multiple contaminants as sole carbon sources.</title>
        <authorList>
            <person name="Lopez-Echartea E."/>
            <person name="Ridl J."/>
            <person name="Pajer P."/>
            <person name="Strejcek M."/>
            <person name="Suman J."/>
            <person name="Uhlik O."/>
        </authorList>
    </citation>
    <scope>NUCLEOTIDE SEQUENCE [LARGE SCALE GENOMIC DNA]</scope>
    <source>
        <strain evidence="3">Pvy</strain>
    </source>
</reference>
<dbReference type="EMBL" id="CP039631">
    <property type="protein sequence ID" value="QCG68364.1"/>
    <property type="molecule type" value="Genomic_DNA"/>
</dbReference>
<dbReference type="Proteomes" id="UP000298274">
    <property type="component" value="Chromosome"/>
</dbReference>
<dbReference type="RefSeq" id="WP_046483008.1">
    <property type="nucleotide sequence ID" value="NZ_CP039631.3"/>
</dbReference>